<accession>A0ABR8KL65</accession>
<feature type="transmembrane region" description="Helical" evidence="5">
    <location>
        <begin position="109"/>
        <end position="130"/>
    </location>
</feature>
<name>A0ABR8KL65_9NOSO</name>
<dbReference type="PANTHER" id="PTHR43483">
    <property type="entry name" value="MEMBRANE TRANSPORTER PROTEIN HI_0806-RELATED"/>
    <property type="match status" value="1"/>
</dbReference>
<dbReference type="EMBL" id="JACJTU010000062">
    <property type="protein sequence ID" value="MBD2738930.1"/>
    <property type="molecule type" value="Genomic_DNA"/>
</dbReference>
<feature type="transmembrane region" description="Helical" evidence="5">
    <location>
        <begin position="211"/>
        <end position="234"/>
    </location>
</feature>
<keyword evidence="2 5" id="KW-0812">Transmembrane</keyword>
<reference evidence="6 7" key="1">
    <citation type="journal article" date="2020" name="ISME J.">
        <title>Comparative genomics reveals insights into cyanobacterial evolution and habitat adaptation.</title>
        <authorList>
            <person name="Chen M.Y."/>
            <person name="Teng W.K."/>
            <person name="Zhao L."/>
            <person name="Hu C.X."/>
            <person name="Zhou Y.K."/>
            <person name="Han B.P."/>
            <person name="Song L.R."/>
            <person name="Shu W.S."/>
        </authorList>
    </citation>
    <scope>NUCLEOTIDE SEQUENCE [LARGE SCALE GENOMIC DNA]</scope>
    <source>
        <strain evidence="6 7">FACHB-159</strain>
    </source>
</reference>
<feature type="transmembrane region" description="Helical" evidence="5">
    <location>
        <begin position="180"/>
        <end position="199"/>
    </location>
</feature>
<organism evidence="6 7">
    <name type="scientific">Nostoc paludosum FACHB-159</name>
    <dbReference type="NCBI Taxonomy" id="2692908"/>
    <lineage>
        <taxon>Bacteria</taxon>
        <taxon>Bacillati</taxon>
        <taxon>Cyanobacteriota</taxon>
        <taxon>Cyanophyceae</taxon>
        <taxon>Nostocales</taxon>
        <taxon>Nostocaceae</taxon>
        <taxon>Nostoc</taxon>
    </lineage>
</organism>
<feature type="transmembrane region" description="Helical" evidence="5">
    <location>
        <begin position="52"/>
        <end position="71"/>
    </location>
</feature>
<dbReference type="PANTHER" id="PTHR43483:SF3">
    <property type="entry name" value="MEMBRANE TRANSPORTER PROTEIN HI_0806-RELATED"/>
    <property type="match status" value="1"/>
</dbReference>
<gene>
    <name evidence="6" type="ORF">H6H03_34545</name>
</gene>
<sequence>MLSIEWMLLYILLGLFVGFMAGLLGVGGGGILVPLLVSIFSNQGVNADNVVHLALGTTMACTIISSIASIRAHAAQGTVVWKVVYGMTPGIMVGTLLITRIAANVNSAYIAIFFALFMALVAGQMFLNWRPKASRKPAKFRGLFLAGTGIGSVSALAAVGGGFLTVTYLSYQNVEMKKAIGTSSAIGFPIAIAGTVGYMMSGWSQTVSVPYTLGFIYVPAFLIIAIASSIAAPYGVRCSHRLPETHLKKIFAVLSLVLSIKMLFSVV</sequence>
<feature type="transmembrane region" description="Helical" evidence="5">
    <location>
        <begin position="7"/>
        <end position="40"/>
    </location>
</feature>
<feature type="transmembrane region" description="Helical" evidence="5">
    <location>
        <begin position="142"/>
        <end position="168"/>
    </location>
</feature>
<dbReference type="Pfam" id="PF01925">
    <property type="entry name" value="TauE"/>
    <property type="match status" value="1"/>
</dbReference>
<feature type="transmembrane region" description="Helical" evidence="5">
    <location>
        <begin position="83"/>
        <end position="103"/>
    </location>
</feature>
<dbReference type="RefSeq" id="WP_190959443.1">
    <property type="nucleotide sequence ID" value="NZ_JACJTU010000062.1"/>
</dbReference>
<evidence type="ECO:0000313" key="7">
    <source>
        <dbReference type="Proteomes" id="UP000637383"/>
    </source>
</evidence>
<dbReference type="InterPro" id="IPR002781">
    <property type="entry name" value="TM_pro_TauE-like"/>
</dbReference>
<feature type="transmembrane region" description="Helical" evidence="5">
    <location>
        <begin position="246"/>
        <end position="264"/>
    </location>
</feature>
<comment type="similarity">
    <text evidence="5">Belongs to the 4-toluene sulfonate uptake permease (TSUP) (TC 2.A.102) family.</text>
</comment>
<evidence type="ECO:0000256" key="3">
    <source>
        <dbReference type="ARBA" id="ARBA00022989"/>
    </source>
</evidence>
<protein>
    <recommendedName>
        <fullName evidence="5">Probable membrane transporter protein</fullName>
    </recommendedName>
</protein>
<keyword evidence="5" id="KW-1003">Cell membrane</keyword>
<evidence type="ECO:0000256" key="2">
    <source>
        <dbReference type="ARBA" id="ARBA00022692"/>
    </source>
</evidence>
<evidence type="ECO:0000313" key="6">
    <source>
        <dbReference type="EMBL" id="MBD2738930.1"/>
    </source>
</evidence>
<keyword evidence="7" id="KW-1185">Reference proteome</keyword>
<keyword evidence="4 5" id="KW-0472">Membrane</keyword>
<dbReference type="Proteomes" id="UP000637383">
    <property type="component" value="Unassembled WGS sequence"/>
</dbReference>
<evidence type="ECO:0000256" key="4">
    <source>
        <dbReference type="ARBA" id="ARBA00023136"/>
    </source>
</evidence>
<proteinExistence type="inferred from homology"/>
<comment type="caution">
    <text evidence="6">The sequence shown here is derived from an EMBL/GenBank/DDBJ whole genome shotgun (WGS) entry which is preliminary data.</text>
</comment>
<comment type="subcellular location">
    <subcellularLocation>
        <location evidence="5">Cell membrane</location>
        <topology evidence="5">Multi-pass membrane protein</topology>
    </subcellularLocation>
    <subcellularLocation>
        <location evidence="1">Membrane</location>
        <topology evidence="1">Multi-pass membrane protein</topology>
    </subcellularLocation>
</comment>
<keyword evidence="3 5" id="KW-1133">Transmembrane helix</keyword>
<evidence type="ECO:0000256" key="5">
    <source>
        <dbReference type="RuleBase" id="RU363041"/>
    </source>
</evidence>
<evidence type="ECO:0000256" key="1">
    <source>
        <dbReference type="ARBA" id="ARBA00004141"/>
    </source>
</evidence>